<name>A0A1Y1WNN0_9FUNG</name>
<dbReference type="GeneID" id="63806709"/>
<evidence type="ECO:0000256" key="4">
    <source>
        <dbReference type="ARBA" id="ARBA00022490"/>
    </source>
</evidence>
<dbReference type="GO" id="GO:0005634">
    <property type="term" value="C:nucleus"/>
    <property type="evidence" value="ECO:0007669"/>
    <property type="project" value="UniProtKB-SubCell"/>
</dbReference>
<evidence type="ECO:0000256" key="5">
    <source>
        <dbReference type="ARBA" id="ARBA00023242"/>
    </source>
</evidence>
<dbReference type="CDD" id="cd06467">
    <property type="entry name" value="p23_NUDC_like"/>
    <property type="match status" value="1"/>
</dbReference>
<reference evidence="7 8" key="1">
    <citation type="submission" date="2016-07" db="EMBL/GenBank/DDBJ databases">
        <title>Pervasive Adenine N6-methylation of Active Genes in Fungi.</title>
        <authorList>
            <consortium name="DOE Joint Genome Institute"/>
            <person name="Mondo S.J."/>
            <person name="Dannebaum R.O."/>
            <person name="Kuo R.C."/>
            <person name="Labutti K."/>
            <person name="Haridas S."/>
            <person name="Kuo A."/>
            <person name="Salamov A."/>
            <person name="Ahrendt S.R."/>
            <person name="Lipzen A."/>
            <person name="Sullivan W."/>
            <person name="Andreopoulos W.B."/>
            <person name="Clum A."/>
            <person name="Lindquist E."/>
            <person name="Daum C."/>
            <person name="Ramamoorthy G.K."/>
            <person name="Gryganskyi A."/>
            <person name="Culley D."/>
            <person name="Magnuson J.K."/>
            <person name="James T.Y."/>
            <person name="O'Malley M.A."/>
            <person name="Stajich J.E."/>
            <person name="Spatafora J.W."/>
            <person name="Visel A."/>
            <person name="Grigoriev I.V."/>
        </authorList>
    </citation>
    <scope>NUCLEOTIDE SEQUENCE [LARGE SCALE GENOMIC DNA]</scope>
    <source>
        <strain evidence="7 8">ATCC 12442</strain>
    </source>
</reference>
<dbReference type="PROSITE" id="PS51203">
    <property type="entry name" value="CS"/>
    <property type="match status" value="1"/>
</dbReference>
<evidence type="ECO:0000259" key="6">
    <source>
        <dbReference type="PROSITE" id="PS51203"/>
    </source>
</evidence>
<organism evidence="7 8">
    <name type="scientific">Linderina pennispora</name>
    <dbReference type="NCBI Taxonomy" id="61395"/>
    <lineage>
        <taxon>Eukaryota</taxon>
        <taxon>Fungi</taxon>
        <taxon>Fungi incertae sedis</taxon>
        <taxon>Zoopagomycota</taxon>
        <taxon>Kickxellomycotina</taxon>
        <taxon>Kickxellomycetes</taxon>
        <taxon>Kickxellales</taxon>
        <taxon>Kickxellaceae</taxon>
        <taxon>Linderina</taxon>
    </lineage>
</organism>
<evidence type="ECO:0000256" key="2">
    <source>
        <dbReference type="ARBA" id="ARBA00004496"/>
    </source>
</evidence>
<evidence type="ECO:0000313" key="8">
    <source>
        <dbReference type="Proteomes" id="UP000193922"/>
    </source>
</evidence>
<dbReference type="OrthoDB" id="428655at2759"/>
<feature type="domain" description="CS" evidence="6">
    <location>
        <begin position="305"/>
        <end position="399"/>
    </location>
</feature>
<dbReference type="InterPro" id="IPR037895">
    <property type="entry name" value="NUDCD1"/>
</dbReference>
<dbReference type="Pfam" id="PF04969">
    <property type="entry name" value="CS"/>
    <property type="match status" value="1"/>
</dbReference>
<dbReference type="PANTHER" id="PTHR21664">
    <property type="entry name" value="CHRONIC MYELOGENOUS LEUKEMIA TUMOR ANTIGEN 66"/>
    <property type="match status" value="1"/>
</dbReference>
<evidence type="ECO:0000256" key="3">
    <source>
        <dbReference type="ARBA" id="ARBA00018915"/>
    </source>
</evidence>
<dbReference type="InterPro" id="IPR007052">
    <property type="entry name" value="CS_dom"/>
</dbReference>
<dbReference type="InterPro" id="IPR008978">
    <property type="entry name" value="HSP20-like_chaperone"/>
</dbReference>
<keyword evidence="4" id="KW-0963">Cytoplasm</keyword>
<dbReference type="PANTHER" id="PTHR21664:SF1">
    <property type="entry name" value="NUDC DOMAIN-CONTAINING PROTEIN 1"/>
    <property type="match status" value="1"/>
</dbReference>
<keyword evidence="8" id="KW-1185">Reference proteome</keyword>
<evidence type="ECO:0000256" key="1">
    <source>
        <dbReference type="ARBA" id="ARBA00004123"/>
    </source>
</evidence>
<keyword evidence="5" id="KW-0539">Nucleus</keyword>
<gene>
    <name evidence="7" type="ORF">DL89DRAFT_290223</name>
</gene>
<comment type="subcellular location">
    <subcellularLocation>
        <location evidence="2">Cytoplasm</location>
    </subcellularLocation>
    <subcellularLocation>
        <location evidence="1">Nucleus</location>
    </subcellularLocation>
</comment>
<dbReference type="AlphaFoldDB" id="A0A1Y1WNN0"/>
<dbReference type="GO" id="GO:0005737">
    <property type="term" value="C:cytoplasm"/>
    <property type="evidence" value="ECO:0007669"/>
    <property type="project" value="UniProtKB-SubCell"/>
</dbReference>
<evidence type="ECO:0000313" key="7">
    <source>
        <dbReference type="EMBL" id="ORX74734.1"/>
    </source>
</evidence>
<dbReference type="STRING" id="61395.A0A1Y1WNN0"/>
<dbReference type="RefSeq" id="XP_040747945.1">
    <property type="nucleotide sequence ID" value="XM_040890061.1"/>
</dbReference>
<dbReference type="SUPFAM" id="SSF49764">
    <property type="entry name" value="HSP20-like chaperones"/>
    <property type="match status" value="1"/>
</dbReference>
<comment type="caution">
    <text evidence="7">The sequence shown here is derived from an EMBL/GenBank/DDBJ whole genome shotgun (WGS) entry which is preliminary data.</text>
</comment>
<sequence length="616" mass="67845">MPAMAQSTLEFRVDTDLLNPRFEGYQLRLLDDDTAIRSFALGSDPVQPRQLPSNTHLTYDETSHRVRFNHLFPGPLRDTFMYIDKGGCLNMMHVGRDDVQATRMFVIPEPEASSAIGGYPSAFALSQDLVLVFDGFEDVFILRRATGDQQQKSEWRAMGRFTIGQGHVVAGSTDSRSAMFQYTVLAAHLKQKPPHGTVRMFVCHRVPTPTLTTSAEKHQLRSNSRFCIESHEVKIPPAEHGAEQLTLLSSVSHTLTSHAIPLYCQVVPGTDNYLLGVKGGIVAEDTELGSATGTPGALNAELELACASPYYWMQEPADVTVCIQLPAPVTASQISCSMTSLGLTLEFMHAPECSHIGYTEERFFDEIDADSSVWTLENGQLLTLYLEKSKPNVRWATVFSWDDGVPETMDRNEFAQIRERLEKYTSSDLDSRSRSHAPLPAAISSMDMDDDDLDNEDSGIVFSVRDAASGADLASSVGATTDWLCPCLPAAVEPGCPAELPPVCLQSDVDAVIFAFSRSPVPAPRHTCTFPAMAFIQASKREKRLMYTDAEMHLAILAEARRRIYVYRRPAKDQVNAGQNIIDIDNGQQLLGIQVVGDIIVVLCEDCVCLVDVGCL</sequence>
<dbReference type="Proteomes" id="UP000193922">
    <property type="component" value="Unassembled WGS sequence"/>
</dbReference>
<proteinExistence type="predicted"/>
<dbReference type="EMBL" id="MCFD01000001">
    <property type="protein sequence ID" value="ORX74734.1"/>
    <property type="molecule type" value="Genomic_DNA"/>
</dbReference>
<protein>
    <recommendedName>
        <fullName evidence="3">NudC domain-containing protein 1</fullName>
    </recommendedName>
</protein>
<dbReference type="Gene3D" id="2.60.40.790">
    <property type="match status" value="1"/>
</dbReference>
<accession>A0A1Y1WNN0</accession>